<dbReference type="EMBL" id="CP013652">
    <property type="protein sequence ID" value="ALS22595.1"/>
    <property type="molecule type" value="Genomic_DNA"/>
</dbReference>
<dbReference type="RefSeq" id="WP_054817807.1">
    <property type="nucleotide sequence ID" value="NZ_BJCS01000001.1"/>
</dbReference>
<dbReference type="PROSITE" id="PS00211">
    <property type="entry name" value="ABC_TRANSPORTER_1"/>
    <property type="match status" value="1"/>
</dbReference>
<dbReference type="PANTHER" id="PTHR43820:SF4">
    <property type="entry name" value="HIGH-AFFINITY BRANCHED-CHAIN AMINO ACID TRANSPORT ATP-BINDING PROTEIN LIVF"/>
    <property type="match status" value="1"/>
</dbReference>
<keyword evidence="2" id="KW-0813">Transport</keyword>
<dbReference type="PATRIC" id="fig|162209.4.peg.2364"/>
<dbReference type="InterPro" id="IPR003593">
    <property type="entry name" value="AAA+_ATPase"/>
</dbReference>
<proteinExistence type="inferred from homology"/>
<dbReference type="Pfam" id="PF00005">
    <property type="entry name" value="ABC_tran"/>
    <property type="match status" value="1"/>
</dbReference>
<keyword evidence="7" id="KW-1185">Reference proteome</keyword>
<dbReference type="PANTHER" id="PTHR43820">
    <property type="entry name" value="HIGH-AFFINITY BRANCHED-CHAIN AMINO ACID TRANSPORT ATP-BINDING PROTEIN LIVF"/>
    <property type="match status" value="1"/>
</dbReference>
<dbReference type="OrthoDB" id="9776369at2"/>
<dbReference type="GO" id="GO:0015658">
    <property type="term" value="F:branched-chain amino acid transmembrane transporter activity"/>
    <property type="evidence" value="ECO:0007669"/>
    <property type="project" value="TreeGrafter"/>
</dbReference>
<dbReference type="STRING" id="162209.IJ22_22210"/>
<protein>
    <submittedName>
        <fullName evidence="6">Amino acid ABC transporter ATPase</fullName>
    </submittedName>
</protein>
<evidence type="ECO:0000313" key="7">
    <source>
        <dbReference type="Proteomes" id="UP000061660"/>
    </source>
</evidence>
<reference evidence="7" key="1">
    <citation type="submission" date="2015-12" db="EMBL/GenBank/DDBJ databases">
        <title>Complete genome sequences of two moderately thermophilic Paenibacillus species.</title>
        <authorList>
            <person name="Butler R.III."/>
            <person name="Wang J."/>
            <person name="Stark B.C."/>
            <person name="Pombert J.-F."/>
        </authorList>
    </citation>
    <scope>NUCLEOTIDE SEQUENCE [LARGE SCALE GENOMIC DNA]</scope>
    <source>
        <strain evidence="7">32O-Y</strain>
    </source>
</reference>
<evidence type="ECO:0000256" key="1">
    <source>
        <dbReference type="ARBA" id="ARBA00005417"/>
    </source>
</evidence>
<reference evidence="6 7" key="2">
    <citation type="journal article" date="2016" name="Genome Announc.">
        <title>Complete Genome Sequences of Two Interactive Moderate Thermophiles, Paenibacillus napthalenovorans 32O-Y and Paenibacillus sp. 32O-W.</title>
        <authorList>
            <person name="Butler R.R.III."/>
            <person name="Wang J."/>
            <person name="Stark B.C."/>
            <person name="Pombert J.F."/>
        </authorList>
    </citation>
    <scope>NUCLEOTIDE SEQUENCE [LARGE SCALE GENOMIC DNA]</scope>
    <source>
        <strain evidence="6 7">32O-Y</strain>
    </source>
</reference>
<accession>A0A0U2VGI1</accession>
<dbReference type="CDD" id="cd03224">
    <property type="entry name" value="ABC_TM1139_LivF_branched"/>
    <property type="match status" value="1"/>
</dbReference>
<gene>
    <name evidence="6" type="ORF">IJ22_22210</name>
</gene>
<evidence type="ECO:0000313" key="6">
    <source>
        <dbReference type="EMBL" id="ALS22595.1"/>
    </source>
</evidence>
<dbReference type="SUPFAM" id="SSF52540">
    <property type="entry name" value="P-loop containing nucleoside triphosphate hydrolases"/>
    <property type="match status" value="1"/>
</dbReference>
<dbReference type="KEGG" id="pnp:IJ22_22210"/>
<sequence length="236" mass="25544">MLNVENLHVSYGAIKALQGISLNVQRGECVAIVGSNGAGKTTLLKTICGLLAPLQGRVELEGVNLIGKHAYDIANMAVAHVPEGRRVFAEMSVLDNLILGSYVKEAKARRKESLDYVFSLFPRLAERKDQLAGTMSGGEQQMLAVARGLMLRPKLLILDEPSSGLAPIIVEQMYEKLGEIHRSSDMAMLVVEQNVPIALSIADRGYVLENGSINLSGTSNELMVDPEVKAAYLGFH</sequence>
<name>A0A0U2VGI1_9BACL</name>
<dbReference type="GO" id="GO:0016887">
    <property type="term" value="F:ATP hydrolysis activity"/>
    <property type="evidence" value="ECO:0007669"/>
    <property type="project" value="InterPro"/>
</dbReference>
<dbReference type="InterPro" id="IPR052156">
    <property type="entry name" value="BCAA_Transport_ATP-bd_LivF"/>
</dbReference>
<dbReference type="Proteomes" id="UP000061660">
    <property type="component" value="Chromosome"/>
</dbReference>
<comment type="similarity">
    <text evidence="1">Belongs to the ABC transporter superfamily.</text>
</comment>
<keyword evidence="3" id="KW-0547">Nucleotide-binding</keyword>
<dbReference type="AlphaFoldDB" id="A0A0U2VGI1"/>
<dbReference type="InterPro" id="IPR017871">
    <property type="entry name" value="ABC_transporter-like_CS"/>
</dbReference>
<organism evidence="6 7">
    <name type="scientific">Paenibacillus naphthalenovorans</name>
    <dbReference type="NCBI Taxonomy" id="162209"/>
    <lineage>
        <taxon>Bacteria</taxon>
        <taxon>Bacillati</taxon>
        <taxon>Bacillota</taxon>
        <taxon>Bacilli</taxon>
        <taxon>Bacillales</taxon>
        <taxon>Paenibacillaceae</taxon>
        <taxon>Paenibacillus</taxon>
    </lineage>
</organism>
<dbReference type="Gene3D" id="3.40.50.300">
    <property type="entry name" value="P-loop containing nucleotide triphosphate hydrolases"/>
    <property type="match status" value="1"/>
</dbReference>
<dbReference type="PROSITE" id="PS50893">
    <property type="entry name" value="ABC_TRANSPORTER_2"/>
    <property type="match status" value="1"/>
</dbReference>
<evidence type="ECO:0000256" key="3">
    <source>
        <dbReference type="ARBA" id="ARBA00022741"/>
    </source>
</evidence>
<evidence type="ECO:0000256" key="2">
    <source>
        <dbReference type="ARBA" id="ARBA00022448"/>
    </source>
</evidence>
<dbReference type="InterPro" id="IPR027417">
    <property type="entry name" value="P-loop_NTPase"/>
</dbReference>
<dbReference type="InterPro" id="IPR003439">
    <property type="entry name" value="ABC_transporter-like_ATP-bd"/>
</dbReference>
<dbReference type="GO" id="GO:0015807">
    <property type="term" value="P:L-amino acid transport"/>
    <property type="evidence" value="ECO:0007669"/>
    <property type="project" value="TreeGrafter"/>
</dbReference>
<keyword evidence="4" id="KW-0067">ATP-binding</keyword>
<evidence type="ECO:0000256" key="5">
    <source>
        <dbReference type="ARBA" id="ARBA00022970"/>
    </source>
</evidence>
<dbReference type="GO" id="GO:0005524">
    <property type="term" value="F:ATP binding"/>
    <property type="evidence" value="ECO:0007669"/>
    <property type="project" value="UniProtKB-KW"/>
</dbReference>
<evidence type="ECO:0000256" key="4">
    <source>
        <dbReference type="ARBA" id="ARBA00022840"/>
    </source>
</evidence>
<keyword evidence="5" id="KW-0029">Amino-acid transport</keyword>
<dbReference type="SMART" id="SM00382">
    <property type="entry name" value="AAA"/>
    <property type="match status" value="1"/>
</dbReference>